<evidence type="ECO:0000313" key="1">
    <source>
        <dbReference type="EMBL" id="EDO59697.1"/>
    </source>
</evidence>
<dbReference type="HOGENOM" id="CLU_3373065_0_0_9"/>
<sequence>MAFDFLRNQAFLRAIKKRNSLRVPRSVSRQILTK</sequence>
<evidence type="ECO:0000313" key="2">
    <source>
        <dbReference type="Proteomes" id="UP000003490"/>
    </source>
</evidence>
<dbReference type="EMBL" id="ABCB02000021">
    <property type="protein sequence ID" value="EDO59697.1"/>
    <property type="molecule type" value="Genomic_DNA"/>
</dbReference>
<proteinExistence type="predicted"/>
<reference evidence="1 2" key="2">
    <citation type="submission" date="2007-08" db="EMBL/GenBank/DDBJ databases">
        <authorList>
            <person name="Fulton L."/>
            <person name="Clifton S."/>
            <person name="Fulton B."/>
            <person name="Xu J."/>
            <person name="Minx P."/>
            <person name="Pepin K.H."/>
            <person name="Johnson M."/>
            <person name="Thiruvilangam P."/>
            <person name="Bhonagiri V."/>
            <person name="Nash W.E."/>
            <person name="Wang C."/>
            <person name="Mardis E.R."/>
            <person name="Wilson R.K."/>
        </authorList>
    </citation>
    <scope>NUCLEOTIDE SEQUENCE [LARGE SCALE GENOMIC DNA]</scope>
    <source>
        <strain evidence="1 2">DSM 753</strain>
    </source>
</reference>
<organism evidence="1 2">
    <name type="scientific">[Clostridium] leptum DSM 753</name>
    <dbReference type="NCBI Taxonomy" id="428125"/>
    <lineage>
        <taxon>Bacteria</taxon>
        <taxon>Bacillati</taxon>
        <taxon>Bacillota</taxon>
        <taxon>Clostridia</taxon>
        <taxon>Eubacteriales</taxon>
        <taxon>Oscillospiraceae</taxon>
        <taxon>Oscillospiraceae incertae sedis</taxon>
    </lineage>
</organism>
<gene>
    <name evidence="1" type="ORF">CLOLEP_03747</name>
</gene>
<reference evidence="1 2" key="1">
    <citation type="submission" date="2007-08" db="EMBL/GenBank/DDBJ databases">
        <title>Draft genome sequence of Clostridium leptum (DSM 753).</title>
        <authorList>
            <person name="Sudarsanam P."/>
            <person name="Ley R."/>
            <person name="Guruge J."/>
            <person name="Turnbaugh P.J."/>
            <person name="Mahowald M."/>
            <person name="Liep D."/>
            <person name="Gordon J."/>
        </authorList>
    </citation>
    <scope>NUCLEOTIDE SEQUENCE [LARGE SCALE GENOMIC DNA]</scope>
    <source>
        <strain evidence="1 2">DSM 753</strain>
    </source>
</reference>
<name>A7VYR9_9FIRM</name>
<accession>A7VYR9</accession>
<comment type="caution">
    <text evidence="1">The sequence shown here is derived from an EMBL/GenBank/DDBJ whole genome shotgun (WGS) entry which is preliminary data.</text>
</comment>
<protein>
    <submittedName>
        <fullName evidence="1">Uncharacterized protein</fullName>
    </submittedName>
</protein>
<dbReference type="Proteomes" id="UP000003490">
    <property type="component" value="Unassembled WGS sequence"/>
</dbReference>
<dbReference type="AlphaFoldDB" id="A7VYR9"/>